<evidence type="ECO:0000313" key="2">
    <source>
        <dbReference type="Proteomes" id="UP000019443"/>
    </source>
</evidence>
<accession>W6RMG9</accession>
<reference evidence="1" key="1">
    <citation type="submission" date="2013-11" db="EMBL/GenBank/DDBJ databases">
        <title>Draft genome sequence of the broad-host-range Rhizobium sp. LPU83 strain, a member of the low-genetic diversity Oregon-like Rhizobium sp. group.</title>
        <authorList>
            <person name="Wibberg D."/>
            <person name="Puehler A."/>
            <person name="Schlueter A."/>
        </authorList>
    </citation>
    <scope>NUCLEOTIDE SEQUENCE [LARGE SCALE GENOMIC DNA]</scope>
    <source>
        <strain evidence="1">LPU83</strain>
        <plasmid evidence="1">pLPU83d</plasmid>
    </source>
</reference>
<evidence type="ECO:0000313" key="1">
    <source>
        <dbReference type="EMBL" id="CDM61949.1"/>
    </source>
</evidence>
<dbReference type="Pfam" id="PF04229">
    <property type="entry name" value="GrpB"/>
    <property type="match status" value="1"/>
</dbReference>
<dbReference type="RefSeq" id="WP_024316054.1">
    <property type="nucleotide sequence ID" value="NZ_ATTO01000028.1"/>
</dbReference>
<protein>
    <submittedName>
        <fullName evidence="1">Uncharacterized protein</fullName>
    </submittedName>
</protein>
<dbReference type="EMBL" id="HG916855">
    <property type="protein sequence ID" value="CDM61949.1"/>
    <property type="molecule type" value="Genomic_DNA"/>
</dbReference>
<dbReference type="HOGENOM" id="CLU_086407_2_1_5"/>
<dbReference type="SUPFAM" id="SSF81301">
    <property type="entry name" value="Nucleotidyltransferase"/>
    <property type="match status" value="1"/>
</dbReference>
<keyword evidence="2" id="KW-1185">Reference proteome</keyword>
<proteinExistence type="predicted"/>
<sequence length="170" mass="18697">MPELVELVPYDASWPDHFLRIADALKSLLGSAVIAIEHIGSTAIPGLSAKPMIDVDVILPTVGDVLQANSLMVIAGYEPRGNRYDKDVFAFMKRATVPKQRIYLCPEGSETHRRRIVFRNYLIAHPETSAAYEALKLSLAKEFAYDGDGYTAAKASFVSNVVDTARAVKQ</sequence>
<dbReference type="InterPro" id="IPR043519">
    <property type="entry name" value="NT_sf"/>
</dbReference>
<geneLocation type="plasmid" evidence="1 2">
    <name>pLPU83d</name>
</geneLocation>
<dbReference type="Gene3D" id="3.30.460.10">
    <property type="entry name" value="Beta Polymerase, domain 2"/>
    <property type="match status" value="1"/>
</dbReference>
<dbReference type="PANTHER" id="PTHR34822:SF1">
    <property type="entry name" value="GRPB FAMILY PROTEIN"/>
    <property type="match status" value="1"/>
</dbReference>
<name>W6RMG9_9HYPH</name>
<dbReference type="AlphaFoldDB" id="W6RMG9"/>
<organism evidence="1 2">
    <name type="scientific">Rhizobium favelukesii</name>
    <dbReference type="NCBI Taxonomy" id="348824"/>
    <lineage>
        <taxon>Bacteria</taxon>
        <taxon>Pseudomonadati</taxon>
        <taxon>Pseudomonadota</taxon>
        <taxon>Alphaproteobacteria</taxon>
        <taxon>Hyphomicrobiales</taxon>
        <taxon>Rhizobiaceae</taxon>
        <taxon>Rhizobium/Agrobacterium group</taxon>
        <taxon>Rhizobium</taxon>
    </lineage>
</organism>
<dbReference type="KEGG" id="rhl:LPU83_pLPU83d_0578"/>
<dbReference type="PATRIC" id="fig|348824.6.peg.6224"/>
<dbReference type="Proteomes" id="UP000019443">
    <property type="component" value="Plasmid pLPU83d"/>
</dbReference>
<dbReference type="InterPro" id="IPR007344">
    <property type="entry name" value="GrpB/CoaE"/>
</dbReference>
<keyword evidence="1" id="KW-0614">Plasmid</keyword>
<gene>
    <name evidence="1" type="ORF">LPU83_pLPU83d_0578</name>
</gene>
<dbReference type="PANTHER" id="PTHR34822">
    <property type="entry name" value="GRPB DOMAIN PROTEIN (AFU_ORTHOLOGUE AFUA_1G01530)"/>
    <property type="match status" value="1"/>
</dbReference>